<feature type="signal peptide" evidence="7">
    <location>
        <begin position="1"/>
        <end position="20"/>
    </location>
</feature>
<feature type="coiled-coil region" evidence="6">
    <location>
        <begin position="337"/>
        <end position="364"/>
    </location>
</feature>
<dbReference type="AlphaFoldDB" id="A0A6C0GSH1"/>
<keyword evidence="3" id="KW-0812">Transmembrane</keyword>
<dbReference type="Proteomes" id="UP000480178">
    <property type="component" value="Chromosome"/>
</dbReference>
<dbReference type="GO" id="GO:0009279">
    <property type="term" value="C:cell outer membrane"/>
    <property type="evidence" value="ECO:0007669"/>
    <property type="project" value="UniProtKB-SubCell"/>
</dbReference>
<comment type="subcellular location">
    <subcellularLocation>
        <location evidence="1">Cell outer membrane</location>
    </subcellularLocation>
</comment>
<dbReference type="GO" id="GO:0015288">
    <property type="term" value="F:porin activity"/>
    <property type="evidence" value="ECO:0007669"/>
    <property type="project" value="TreeGrafter"/>
</dbReference>
<evidence type="ECO:0000256" key="6">
    <source>
        <dbReference type="SAM" id="Coils"/>
    </source>
</evidence>
<organism evidence="8 9">
    <name type="scientific">Rhodocytophaga rosea</name>
    <dbReference type="NCBI Taxonomy" id="2704465"/>
    <lineage>
        <taxon>Bacteria</taxon>
        <taxon>Pseudomonadati</taxon>
        <taxon>Bacteroidota</taxon>
        <taxon>Cytophagia</taxon>
        <taxon>Cytophagales</taxon>
        <taxon>Rhodocytophagaceae</taxon>
        <taxon>Rhodocytophaga</taxon>
    </lineage>
</organism>
<evidence type="ECO:0000256" key="1">
    <source>
        <dbReference type="ARBA" id="ARBA00004442"/>
    </source>
</evidence>
<evidence type="ECO:0000256" key="3">
    <source>
        <dbReference type="ARBA" id="ARBA00022692"/>
    </source>
</evidence>
<protein>
    <submittedName>
        <fullName evidence="8">TolC family protein</fullName>
    </submittedName>
</protein>
<dbReference type="EMBL" id="CP048222">
    <property type="protein sequence ID" value="QHT71058.1"/>
    <property type="molecule type" value="Genomic_DNA"/>
</dbReference>
<dbReference type="Gene3D" id="1.20.1600.10">
    <property type="entry name" value="Outer membrane efflux proteins (OEP)"/>
    <property type="match status" value="1"/>
</dbReference>
<keyword evidence="7" id="KW-0732">Signal</keyword>
<sequence length="423" mass="47601">MKTLIVGIVCLISTILPAWSQDTLTLAQCYQAAAQHYPYVKQKGLLSQTGALSVLNLKVNRWLPQASINGQATWQSEVTRLPIELPGIQVPQLSKDQYKVTLDASYALYDGDANRLQQKLQKETTALEVQQVEVELQKLKEQVNLFFLNAQLAEENMKLLETLQKDLKNRIDKLSANVRYGTAAQTSADALQAEYLKTTQKLSELQISRKGLKEMLALLTGLPVEATTPLSLGTEEVSIAHVTTSNHPQVKVFTLQRSQVDIQNKLTGSSLQPRLSAFAQTGAGRPALNFLNNDFRSFFLGGVKLSWPISNGYNLRREQQIHSLRKQIIQTRQETFEKNLALQLRQQQSEVERYQAMLEQDKEIVALRTKIKQSAGTQLENGAIAARDYISELNQESEALLNQNLHRLQWQMAKLQYVTLSGN</sequence>
<dbReference type="GO" id="GO:0015562">
    <property type="term" value="F:efflux transmembrane transporter activity"/>
    <property type="evidence" value="ECO:0007669"/>
    <property type="project" value="InterPro"/>
</dbReference>
<dbReference type="PANTHER" id="PTHR30026">
    <property type="entry name" value="OUTER MEMBRANE PROTEIN TOLC"/>
    <property type="match status" value="1"/>
</dbReference>
<dbReference type="GO" id="GO:1990281">
    <property type="term" value="C:efflux pump complex"/>
    <property type="evidence" value="ECO:0007669"/>
    <property type="project" value="TreeGrafter"/>
</dbReference>
<keyword evidence="5" id="KW-0998">Cell outer membrane</keyword>
<keyword evidence="2" id="KW-1134">Transmembrane beta strand</keyword>
<dbReference type="PANTHER" id="PTHR30026:SF20">
    <property type="entry name" value="OUTER MEMBRANE PROTEIN TOLC"/>
    <property type="match status" value="1"/>
</dbReference>
<dbReference type="RefSeq" id="WP_162447001.1">
    <property type="nucleotide sequence ID" value="NZ_CP048222.1"/>
</dbReference>
<gene>
    <name evidence="8" type="ORF">GXP67_32610</name>
</gene>
<dbReference type="KEGG" id="rhoz:GXP67_32610"/>
<feature type="chain" id="PRO_5025440400" evidence="7">
    <location>
        <begin position="21"/>
        <end position="423"/>
    </location>
</feature>
<evidence type="ECO:0000313" key="8">
    <source>
        <dbReference type="EMBL" id="QHT71058.1"/>
    </source>
</evidence>
<proteinExistence type="predicted"/>
<dbReference type="SUPFAM" id="SSF56954">
    <property type="entry name" value="Outer membrane efflux proteins (OEP)"/>
    <property type="match status" value="1"/>
</dbReference>
<keyword evidence="4" id="KW-0472">Membrane</keyword>
<feature type="coiled-coil region" evidence="6">
    <location>
        <begin position="113"/>
        <end position="208"/>
    </location>
</feature>
<keyword evidence="9" id="KW-1185">Reference proteome</keyword>
<reference evidence="8 9" key="1">
    <citation type="submission" date="2020-01" db="EMBL/GenBank/DDBJ databases">
        <authorList>
            <person name="Kim M.K."/>
        </authorList>
    </citation>
    <scope>NUCLEOTIDE SEQUENCE [LARGE SCALE GENOMIC DNA]</scope>
    <source>
        <strain evidence="8 9">172606-1</strain>
    </source>
</reference>
<name>A0A6C0GSH1_9BACT</name>
<evidence type="ECO:0000256" key="2">
    <source>
        <dbReference type="ARBA" id="ARBA00022452"/>
    </source>
</evidence>
<evidence type="ECO:0000256" key="7">
    <source>
        <dbReference type="SAM" id="SignalP"/>
    </source>
</evidence>
<keyword evidence="6" id="KW-0175">Coiled coil</keyword>
<accession>A0A6C0GSH1</accession>
<dbReference type="InterPro" id="IPR051906">
    <property type="entry name" value="TolC-like"/>
</dbReference>
<evidence type="ECO:0000256" key="4">
    <source>
        <dbReference type="ARBA" id="ARBA00023136"/>
    </source>
</evidence>
<evidence type="ECO:0000313" key="9">
    <source>
        <dbReference type="Proteomes" id="UP000480178"/>
    </source>
</evidence>
<evidence type="ECO:0000256" key="5">
    <source>
        <dbReference type="ARBA" id="ARBA00023237"/>
    </source>
</evidence>